<evidence type="ECO:0000256" key="1">
    <source>
        <dbReference type="ARBA" id="ARBA00001954"/>
    </source>
</evidence>
<keyword evidence="7" id="KW-1185">Reference proteome</keyword>
<keyword evidence="6" id="KW-0223">Dioxygenase</keyword>
<protein>
    <submittedName>
        <fullName evidence="6">TfdA family taurine catabolism dioxygenase TauD</fullName>
    </submittedName>
</protein>
<evidence type="ECO:0000259" key="5">
    <source>
        <dbReference type="Pfam" id="PF02668"/>
    </source>
</evidence>
<dbReference type="GO" id="GO:0017000">
    <property type="term" value="P:antibiotic biosynthetic process"/>
    <property type="evidence" value="ECO:0007669"/>
    <property type="project" value="UniProtKB-KW"/>
</dbReference>
<evidence type="ECO:0000256" key="4">
    <source>
        <dbReference type="SAM" id="MobiDB-lite"/>
    </source>
</evidence>
<comment type="cofactor">
    <cofactor evidence="1">
        <name>Fe(2+)</name>
        <dbReference type="ChEBI" id="CHEBI:29033"/>
    </cofactor>
</comment>
<dbReference type="RefSeq" id="WP_170221586.1">
    <property type="nucleotide sequence ID" value="NZ_AP019700.1"/>
</dbReference>
<evidence type="ECO:0000313" key="7">
    <source>
        <dbReference type="Proteomes" id="UP000278222"/>
    </source>
</evidence>
<keyword evidence="3" id="KW-0045">Antibiotic biosynthesis</keyword>
<dbReference type="PANTHER" id="PTHR10696">
    <property type="entry name" value="GAMMA-BUTYROBETAINE HYDROXYLASE-RELATED"/>
    <property type="match status" value="1"/>
</dbReference>
<dbReference type="AlphaFoldDB" id="A0A3N1LGE4"/>
<dbReference type="PANTHER" id="PTHR10696:SF56">
    <property type="entry name" value="TAUD_TFDA-LIKE DOMAIN-CONTAINING PROTEIN"/>
    <property type="match status" value="1"/>
</dbReference>
<feature type="region of interest" description="Disordered" evidence="4">
    <location>
        <begin position="355"/>
        <end position="388"/>
    </location>
</feature>
<name>A0A3N1LGE4_9PROT</name>
<dbReference type="InterPro" id="IPR042098">
    <property type="entry name" value="TauD-like_sf"/>
</dbReference>
<evidence type="ECO:0000256" key="3">
    <source>
        <dbReference type="ARBA" id="ARBA00023194"/>
    </source>
</evidence>
<dbReference type="Pfam" id="PF02668">
    <property type="entry name" value="TauD"/>
    <property type="match status" value="1"/>
</dbReference>
<dbReference type="GO" id="GO:0016706">
    <property type="term" value="F:2-oxoglutarate-dependent dioxygenase activity"/>
    <property type="evidence" value="ECO:0007669"/>
    <property type="project" value="UniProtKB-ARBA"/>
</dbReference>
<comment type="caution">
    <text evidence="6">The sequence shown here is derived from an EMBL/GenBank/DDBJ whole genome shotgun (WGS) entry which is preliminary data.</text>
</comment>
<dbReference type="InterPro" id="IPR050411">
    <property type="entry name" value="AlphaKG_dependent_hydroxylases"/>
</dbReference>
<evidence type="ECO:0000256" key="2">
    <source>
        <dbReference type="ARBA" id="ARBA00023002"/>
    </source>
</evidence>
<dbReference type="Proteomes" id="UP000278222">
    <property type="component" value="Unassembled WGS sequence"/>
</dbReference>
<evidence type="ECO:0000313" key="6">
    <source>
        <dbReference type="EMBL" id="ROP90567.1"/>
    </source>
</evidence>
<keyword evidence="2" id="KW-0560">Oxidoreductase</keyword>
<reference evidence="6 7" key="1">
    <citation type="submission" date="2018-11" db="EMBL/GenBank/DDBJ databases">
        <title>Genomic Encyclopedia of Type Strains, Phase IV (KMG-IV): sequencing the most valuable type-strain genomes for metagenomic binning, comparative biology and taxonomic classification.</title>
        <authorList>
            <person name="Goeker M."/>
        </authorList>
    </citation>
    <scope>NUCLEOTIDE SEQUENCE [LARGE SCALE GENOMIC DNA]</scope>
    <source>
        <strain evidence="6 7">DSM 5900</strain>
    </source>
</reference>
<accession>A0A3N1LGE4</accession>
<dbReference type="EMBL" id="RJKX01000014">
    <property type="protein sequence ID" value="ROP90567.1"/>
    <property type="molecule type" value="Genomic_DNA"/>
</dbReference>
<dbReference type="Gene3D" id="3.60.130.10">
    <property type="entry name" value="Clavaminate synthase-like"/>
    <property type="match status" value="1"/>
</dbReference>
<proteinExistence type="predicted"/>
<dbReference type="InterPro" id="IPR003819">
    <property type="entry name" value="TauD/TfdA-like"/>
</dbReference>
<sequence>MMPARIEGKAVWKGPEVDYRAEMMHRFSDAEVAEIDAALKACGERDIPDITADTFVLPTMGPTMRRLRGELLDGRGVVLMRGFPRERYSADDMARIYVGLGAQFGQPVSQSWQGQLLGSVIDISDVVEKVRGYNAGGGQNFHIDGSACDIVALMCLRSAKAGGASRIVSVAALHNAMLDSRPDLLETLYRGYYHRNHEMDALHSLMPVQSDHRLPFLSQRDGRVTCLASGCIRYAVQYGGVTMSPLEVEAYDEWQRLARSEEFFLDMNFEEGDIQFLNNRSIMHARTDYEDHDPVARRRHMLRLWLRVPEWPAREPNQIWMNEIDCRHWQDKNRTPFMELPSRYLAELTATQEQRQRDRTVLKPDVPSGKYPSARGWQEAREAAKVDA</sequence>
<feature type="compositionally biased region" description="Basic and acidic residues" evidence="4">
    <location>
        <begin position="378"/>
        <end position="388"/>
    </location>
</feature>
<gene>
    <name evidence="6" type="ORF">EDC65_2418</name>
</gene>
<feature type="domain" description="TauD/TfdA-like" evidence="5">
    <location>
        <begin position="49"/>
        <end position="305"/>
    </location>
</feature>
<dbReference type="SUPFAM" id="SSF51197">
    <property type="entry name" value="Clavaminate synthase-like"/>
    <property type="match status" value="1"/>
</dbReference>
<organism evidence="6 7">
    <name type="scientific">Stella humosa</name>
    <dbReference type="NCBI Taxonomy" id="94"/>
    <lineage>
        <taxon>Bacteria</taxon>
        <taxon>Pseudomonadati</taxon>
        <taxon>Pseudomonadota</taxon>
        <taxon>Alphaproteobacteria</taxon>
        <taxon>Rhodospirillales</taxon>
        <taxon>Stellaceae</taxon>
        <taxon>Stella</taxon>
    </lineage>
</organism>